<sequence length="53" mass="5895">MTHILWIKDILLGMCSLIPILEVTQVVFILALKLFAIHTVMLSYTLAANGVII</sequence>
<dbReference type="Proteomes" id="UP000003566">
    <property type="component" value="Unassembled WGS sequence"/>
</dbReference>
<feature type="transmembrane region" description="Helical" evidence="1">
    <location>
        <begin position="12"/>
        <end position="36"/>
    </location>
</feature>
<dbReference type="AlphaFoldDB" id="I9UWW5"/>
<accession>I9UWW5</accession>
<name>I9UWW5_9BACE</name>
<dbReference type="HOGENOM" id="CLU_3058889_0_0_10"/>
<keyword evidence="1" id="KW-1133">Transmembrane helix</keyword>
<keyword evidence="1" id="KW-0472">Membrane</keyword>
<proteinExistence type="predicted"/>
<evidence type="ECO:0000256" key="1">
    <source>
        <dbReference type="SAM" id="Phobius"/>
    </source>
</evidence>
<evidence type="ECO:0000313" key="2">
    <source>
        <dbReference type="EMBL" id="EIY87286.1"/>
    </source>
</evidence>
<reference evidence="2 3" key="1">
    <citation type="submission" date="2012-02" db="EMBL/GenBank/DDBJ databases">
        <title>The Genome Sequence of Bacteroides xylanisolvens CL03T12C04.</title>
        <authorList>
            <consortium name="The Broad Institute Genome Sequencing Platform"/>
            <person name="Earl A."/>
            <person name="Ward D."/>
            <person name="Feldgarden M."/>
            <person name="Gevers D."/>
            <person name="Zitomersky N.L."/>
            <person name="Coyne M.J."/>
            <person name="Comstock L.E."/>
            <person name="Young S.K."/>
            <person name="Zeng Q."/>
            <person name="Gargeya S."/>
            <person name="Fitzgerald M."/>
            <person name="Haas B."/>
            <person name="Abouelleil A."/>
            <person name="Alvarado L."/>
            <person name="Arachchi H.M."/>
            <person name="Berlin A."/>
            <person name="Chapman S.B."/>
            <person name="Gearin G."/>
            <person name="Goldberg J."/>
            <person name="Griggs A."/>
            <person name="Gujja S."/>
            <person name="Hansen M."/>
            <person name="Heiman D."/>
            <person name="Howarth C."/>
            <person name="Larimer J."/>
            <person name="Lui A."/>
            <person name="MacDonald P.J.P."/>
            <person name="McCowen C."/>
            <person name="Montmayeur A."/>
            <person name="Murphy C."/>
            <person name="Neiman D."/>
            <person name="Pearson M."/>
            <person name="Priest M."/>
            <person name="Roberts A."/>
            <person name="Saif S."/>
            <person name="Shea T."/>
            <person name="Sisk P."/>
            <person name="Stolte C."/>
            <person name="Sykes S."/>
            <person name="Wortman J."/>
            <person name="Nusbaum C."/>
            <person name="Birren B."/>
        </authorList>
    </citation>
    <scope>NUCLEOTIDE SEQUENCE [LARGE SCALE GENOMIC DNA]</scope>
    <source>
        <strain evidence="2 3">CL03T12C04</strain>
    </source>
</reference>
<organism evidence="2 3">
    <name type="scientific">Bacteroides xylanisolvens CL03T12C04</name>
    <dbReference type="NCBI Taxonomy" id="997892"/>
    <lineage>
        <taxon>Bacteria</taxon>
        <taxon>Pseudomonadati</taxon>
        <taxon>Bacteroidota</taxon>
        <taxon>Bacteroidia</taxon>
        <taxon>Bacteroidales</taxon>
        <taxon>Bacteroidaceae</taxon>
        <taxon>Bacteroides</taxon>
    </lineage>
</organism>
<evidence type="ECO:0000313" key="3">
    <source>
        <dbReference type="Proteomes" id="UP000003566"/>
    </source>
</evidence>
<dbReference type="EMBL" id="AGXE01000007">
    <property type="protein sequence ID" value="EIY87286.1"/>
    <property type="molecule type" value="Genomic_DNA"/>
</dbReference>
<keyword evidence="1" id="KW-0812">Transmembrane</keyword>
<dbReference type="PATRIC" id="fig|997892.3.peg.1233"/>
<protein>
    <submittedName>
        <fullName evidence="2">Uncharacterized protein</fullName>
    </submittedName>
</protein>
<gene>
    <name evidence="2" type="ORF">HMPREF1074_01201</name>
</gene>
<comment type="caution">
    <text evidence="2">The sequence shown here is derived from an EMBL/GenBank/DDBJ whole genome shotgun (WGS) entry which is preliminary data.</text>
</comment>